<evidence type="ECO:0000256" key="1">
    <source>
        <dbReference type="SAM" id="Coils"/>
    </source>
</evidence>
<dbReference type="RefSeq" id="WP_106870299.1">
    <property type="nucleotide sequence ID" value="NZ_CP053841.1"/>
</dbReference>
<evidence type="ECO:0000313" key="3">
    <source>
        <dbReference type="Proteomes" id="UP000240535"/>
    </source>
</evidence>
<dbReference type="AlphaFoldDB" id="A0A2P8R297"/>
<evidence type="ECO:0000313" key="2">
    <source>
        <dbReference type="EMBL" id="PSM52626.1"/>
    </source>
</evidence>
<keyword evidence="3" id="KW-1185">Reference proteome</keyword>
<organism evidence="2 3">
    <name type="scientific">Campylobacter blaseri</name>
    <dbReference type="NCBI Taxonomy" id="2042961"/>
    <lineage>
        <taxon>Bacteria</taxon>
        <taxon>Pseudomonadati</taxon>
        <taxon>Campylobacterota</taxon>
        <taxon>Epsilonproteobacteria</taxon>
        <taxon>Campylobacterales</taxon>
        <taxon>Campylobacteraceae</taxon>
        <taxon>Campylobacter</taxon>
    </lineage>
</organism>
<accession>A0A2P8R297</accession>
<evidence type="ECO:0008006" key="4">
    <source>
        <dbReference type="Google" id="ProtNLM"/>
    </source>
</evidence>
<keyword evidence="1" id="KW-0175">Coiled coil</keyword>
<comment type="caution">
    <text evidence="2">The sequence shown here is derived from an EMBL/GenBank/DDBJ whole genome shotgun (WGS) entry which is preliminary data.</text>
</comment>
<feature type="coiled-coil region" evidence="1">
    <location>
        <begin position="110"/>
        <end position="137"/>
    </location>
</feature>
<dbReference type="OrthoDB" id="5339506at2"/>
<gene>
    <name evidence="2" type="ORF">CQ405_02535</name>
</gene>
<name>A0A2P8R297_9BACT</name>
<reference evidence="3" key="1">
    <citation type="submission" date="2017-10" db="EMBL/GenBank/DDBJ databases">
        <title>Campylobacter species from seals.</title>
        <authorList>
            <person name="Gilbert M.J."/>
            <person name="Zomer A.L."/>
            <person name="Timmerman A.J."/>
            <person name="Duim B."/>
            <person name="Wagenaar J.A."/>
        </authorList>
    </citation>
    <scope>NUCLEOTIDE SEQUENCE [LARGE SCALE GENOMIC DNA]</scope>
    <source>
        <strain evidence="3">17S00004-5</strain>
    </source>
</reference>
<proteinExistence type="predicted"/>
<dbReference type="Proteomes" id="UP000240535">
    <property type="component" value="Unassembled WGS sequence"/>
</dbReference>
<protein>
    <recommendedName>
        <fullName evidence="4">Thioester dehydrase family protein</fullName>
    </recommendedName>
</protein>
<sequence length="143" mass="17117">MFNLELMIIAVLVVGFIIYKQIDKITQKLDKEEANPDMSRYVKFCDKIDNEIDKLNTDIKFSNIVLKDNEKKDDFIEKLSLLRKELVFIQNMHSSNKNALTWEKKIFSFLTKFEDIVNEYLQDNEKINDEIRERLEKEFNSLN</sequence>
<dbReference type="EMBL" id="PDHH01000002">
    <property type="protein sequence ID" value="PSM52626.1"/>
    <property type="molecule type" value="Genomic_DNA"/>
</dbReference>